<comment type="caution">
    <text evidence="1">The sequence shown here is derived from an EMBL/GenBank/DDBJ whole genome shotgun (WGS) entry which is preliminary data.</text>
</comment>
<proteinExistence type="predicted"/>
<dbReference type="Proteomes" id="UP000443153">
    <property type="component" value="Unassembled WGS sequence"/>
</dbReference>
<keyword evidence="2" id="KW-1185">Reference proteome</keyword>
<accession>A0A6I2MLT4</accession>
<evidence type="ECO:0000313" key="2">
    <source>
        <dbReference type="Proteomes" id="UP000443153"/>
    </source>
</evidence>
<dbReference type="AlphaFoldDB" id="A0A6I2MLT4"/>
<sequence>MDFDLAEYIRQTGFSQTRESDKRDVFEKKYYHPFNNKDYIARITIHYDAGYSKFNNASVWLMTVDLTDDFNSSTEGLIIYNGLAPCNFDFALELFEQILPGEKELMKYNG</sequence>
<protein>
    <submittedName>
        <fullName evidence="1">Uncharacterized protein</fullName>
    </submittedName>
</protein>
<reference evidence="1 2" key="1">
    <citation type="submission" date="2019-11" db="EMBL/GenBank/DDBJ databases">
        <title>Maribacter lutea sp. nov., a marine bacterium isolated from intertidal sand.</title>
        <authorList>
            <person name="Liu A."/>
        </authorList>
    </citation>
    <scope>NUCLEOTIDE SEQUENCE [LARGE SCALE GENOMIC DNA]</scope>
    <source>
        <strain evidence="1 2">RZ05</strain>
    </source>
</reference>
<dbReference type="EMBL" id="WKJH01000014">
    <property type="protein sequence ID" value="MRX64771.1"/>
    <property type="molecule type" value="Genomic_DNA"/>
</dbReference>
<gene>
    <name evidence="1" type="ORF">GJ691_11395</name>
</gene>
<dbReference type="RefSeq" id="WP_154366965.1">
    <property type="nucleotide sequence ID" value="NZ_WKJH01000014.1"/>
</dbReference>
<organism evidence="1 2">
    <name type="scientific">Maribacter luteus</name>
    <dbReference type="NCBI Taxonomy" id="2594478"/>
    <lineage>
        <taxon>Bacteria</taxon>
        <taxon>Pseudomonadati</taxon>
        <taxon>Bacteroidota</taxon>
        <taxon>Flavobacteriia</taxon>
        <taxon>Flavobacteriales</taxon>
        <taxon>Flavobacteriaceae</taxon>
        <taxon>Maribacter</taxon>
    </lineage>
</organism>
<evidence type="ECO:0000313" key="1">
    <source>
        <dbReference type="EMBL" id="MRX64771.1"/>
    </source>
</evidence>
<name>A0A6I2MLT4_9FLAO</name>